<dbReference type="PANTHER" id="PTHR33067">
    <property type="entry name" value="RNA-DIRECTED DNA POLYMERASE-RELATED"/>
    <property type="match status" value="1"/>
</dbReference>
<protein>
    <submittedName>
        <fullName evidence="1">Retrovirus-related Pol polyprotein from transposon opus</fullName>
    </submittedName>
</protein>
<sequence length="287" mass="32490">MFYNGLNAHTRLVVDASVNGPLLSKSYNEAYEIIEKIASNNYQWLTNRTTSGRRVVRVHDVESLTLLSAHVSSISSMLKWFTTNGFNPIAAQLPSQFKAYMVKNDALIQSQAVTLKNLENQMGQVAMELSNRLQGALPSDTENPRNLGVIINLMTKSIFKLLGIGEVRPMIVKLQLVDRSLAYPEGKIKDVLVRVDTFIFPADTIALDFEADKEMSIILERPFLATGRMLIDMKKGELGMRVQDNQLTFNVLKEIKFLEPTEEYSVIEELETLISMEWKNNFVKDPL</sequence>
<evidence type="ECO:0000313" key="1">
    <source>
        <dbReference type="EMBL" id="KAA3484177.1"/>
    </source>
</evidence>
<reference evidence="2" key="1">
    <citation type="journal article" date="2019" name="Plant Biotechnol. J.">
        <title>Genome sequencing of the Australian wild diploid species Gossypium australe highlights disease resistance and delayed gland morphogenesis.</title>
        <authorList>
            <person name="Cai Y."/>
            <person name="Cai X."/>
            <person name="Wang Q."/>
            <person name="Wang P."/>
            <person name="Zhang Y."/>
            <person name="Cai C."/>
            <person name="Xu Y."/>
            <person name="Wang K."/>
            <person name="Zhou Z."/>
            <person name="Wang C."/>
            <person name="Geng S."/>
            <person name="Li B."/>
            <person name="Dong Q."/>
            <person name="Hou Y."/>
            <person name="Wang H."/>
            <person name="Ai P."/>
            <person name="Liu Z."/>
            <person name="Yi F."/>
            <person name="Sun M."/>
            <person name="An G."/>
            <person name="Cheng J."/>
            <person name="Zhang Y."/>
            <person name="Shi Q."/>
            <person name="Xie Y."/>
            <person name="Shi X."/>
            <person name="Chang Y."/>
            <person name="Huang F."/>
            <person name="Chen Y."/>
            <person name="Hong S."/>
            <person name="Mi L."/>
            <person name="Sun Q."/>
            <person name="Zhang L."/>
            <person name="Zhou B."/>
            <person name="Peng R."/>
            <person name="Zhang X."/>
            <person name="Liu F."/>
        </authorList>
    </citation>
    <scope>NUCLEOTIDE SEQUENCE [LARGE SCALE GENOMIC DNA]</scope>
    <source>
        <strain evidence="2">cv. PA1801</strain>
    </source>
</reference>
<accession>A0A5B6WTE7</accession>
<dbReference type="EMBL" id="SMMG02000002">
    <property type="protein sequence ID" value="KAA3484177.1"/>
    <property type="molecule type" value="Genomic_DNA"/>
</dbReference>
<proteinExistence type="predicted"/>
<dbReference type="InterPro" id="IPR021109">
    <property type="entry name" value="Peptidase_aspartic_dom_sf"/>
</dbReference>
<dbReference type="Gene3D" id="2.40.70.10">
    <property type="entry name" value="Acid Proteases"/>
    <property type="match status" value="1"/>
</dbReference>
<dbReference type="PANTHER" id="PTHR33067:SF39">
    <property type="entry name" value="TRANSCRIPTION FACTOR INTERACTOR AND REGULATOR CCHC(ZN) FAMILY"/>
    <property type="match status" value="1"/>
</dbReference>
<dbReference type="Proteomes" id="UP000325315">
    <property type="component" value="Unassembled WGS sequence"/>
</dbReference>
<gene>
    <name evidence="1" type="ORF">EPI10_006278</name>
</gene>
<comment type="caution">
    <text evidence="1">The sequence shown here is derived from an EMBL/GenBank/DDBJ whole genome shotgun (WGS) entry which is preliminary data.</text>
</comment>
<dbReference type="OrthoDB" id="1937287at2759"/>
<name>A0A5B6WTE7_9ROSI</name>
<organism evidence="1 2">
    <name type="scientific">Gossypium australe</name>
    <dbReference type="NCBI Taxonomy" id="47621"/>
    <lineage>
        <taxon>Eukaryota</taxon>
        <taxon>Viridiplantae</taxon>
        <taxon>Streptophyta</taxon>
        <taxon>Embryophyta</taxon>
        <taxon>Tracheophyta</taxon>
        <taxon>Spermatophyta</taxon>
        <taxon>Magnoliopsida</taxon>
        <taxon>eudicotyledons</taxon>
        <taxon>Gunneridae</taxon>
        <taxon>Pentapetalae</taxon>
        <taxon>rosids</taxon>
        <taxon>malvids</taxon>
        <taxon>Malvales</taxon>
        <taxon>Malvaceae</taxon>
        <taxon>Malvoideae</taxon>
        <taxon>Gossypium</taxon>
    </lineage>
</organism>
<dbReference type="AlphaFoldDB" id="A0A5B6WTE7"/>
<evidence type="ECO:0000313" key="2">
    <source>
        <dbReference type="Proteomes" id="UP000325315"/>
    </source>
</evidence>
<keyword evidence="2" id="KW-1185">Reference proteome</keyword>